<feature type="domain" description="4Fe-4S ferredoxin-type" evidence="6">
    <location>
        <begin position="1"/>
        <end position="28"/>
    </location>
</feature>
<evidence type="ECO:0000259" key="6">
    <source>
        <dbReference type="PROSITE" id="PS51379"/>
    </source>
</evidence>
<dbReference type="InterPro" id="IPR007516">
    <property type="entry name" value="Co_F420_Hydgase/DH_bsu_N"/>
</dbReference>
<dbReference type="InterPro" id="IPR017900">
    <property type="entry name" value="4Fe4S_Fe_S_CS"/>
</dbReference>
<keyword evidence="4" id="KW-0408">Iron</keyword>
<dbReference type="GO" id="GO:0046872">
    <property type="term" value="F:metal ion binding"/>
    <property type="evidence" value="ECO:0007669"/>
    <property type="project" value="UniProtKB-KW"/>
</dbReference>
<name>A0A0W8FES0_9ZZZZ</name>
<feature type="domain" description="4Fe-4S ferredoxin-type" evidence="6">
    <location>
        <begin position="32"/>
        <end position="62"/>
    </location>
</feature>
<comment type="cofactor">
    <cofactor evidence="1">
        <name>FAD</name>
        <dbReference type="ChEBI" id="CHEBI:57692"/>
    </cofactor>
</comment>
<dbReference type="GO" id="GO:0052592">
    <property type="term" value="F:oxidoreductase activity, acting on CH or CH2 groups, with an iron-sulfur protein as acceptor"/>
    <property type="evidence" value="ECO:0007669"/>
    <property type="project" value="TreeGrafter"/>
</dbReference>
<dbReference type="InterPro" id="IPR017896">
    <property type="entry name" value="4Fe4S_Fe-S-bd"/>
</dbReference>
<dbReference type="SUPFAM" id="SSF54862">
    <property type="entry name" value="4Fe-4S ferredoxins"/>
    <property type="match status" value="1"/>
</dbReference>
<dbReference type="InterPro" id="IPR045220">
    <property type="entry name" value="FRHB/FDHB/HCAR-like"/>
</dbReference>
<dbReference type="Pfam" id="PF12838">
    <property type="entry name" value="Fer4_7"/>
    <property type="match status" value="1"/>
</dbReference>
<proteinExistence type="predicted"/>
<evidence type="ECO:0000313" key="7">
    <source>
        <dbReference type="EMBL" id="KUG19398.1"/>
    </source>
</evidence>
<evidence type="ECO:0000256" key="3">
    <source>
        <dbReference type="ARBA" id="ARBA00023002"/>
    </source>
</evidence>
<dbReference type="AlphaFoldDB" id="A0A0W8FES0"/>
<dbReference type="Gene3D" id="3.30.70.20">
    <property type="match status" value="1"/>
</dbReference>
<dbReference type="PANTHER" id="PTHR31332:SF6">
    <property type="entry name" value="FORMATE DEHYDROGENASE SUBUNIT BETA"/>
    <property type="match status" value="1"/>
</dbReference>
<evidence type="ECO:0000256" key="2">
    <source>
        <dbReference type="ARBA" id="ARBA00022723"/>
    </source>
</evidence>
<dbReference type="PANTHER" id="PTHR31332">
    <property type="entry name" value="7-HYDROXYMETHYL CHLOROPHYLL A REDUCTASE, CHLOROPLASTIC"/>
    <property type="match status" value="1"/>
</dbReference>
<organism evidence="7">
    <name type="scientific">hydrocarbon metagenome</name>
    <dbReference type="NCBI Taxonomy" id="938273"/>
    <lineage>
        <taxon>unclassified sequences</taxon>
        <taxon>metagenomes</taxon>
        <taxon>ecological metagenomes</taxon>
    </lineage>
</organism>
<dbReference type="PROSITE" id="PS00198">
    <property type="entry name" value="4FE4S_FER_1"/>
    <property type="match status" value="1"/>
</dbReference>
<dbReference type="Pfam" id="PF04422">
    <property type="entry name" value="FrhB_FdhB_N"/>
    <property type="match status" value="1"/>
</dbReference>
<evidence type="ECO:0000256" key="5">
    <source>
        <dbReference type="ARBA" id="ARBA00023014"/>
    </source>
</evidence>
<keyword evidence="2" id="KW-0479">Metal-binding</keyword>
<dbReference type="PROSITE" id="PS51379">
    <property type="entry name" value="4FE4S_FER_2"/>
    <property type="match status" value="2"/>
</dbReference>
<dbReference type="Pfam" id="PF04432">
    <property type="entry name" value="FrhB_FdhB_C"/>
    <property type="match status" value="1"/>
</dbReference>
<gene>
    <name evidence="7" type="ORF">ASZ90_010879</name>
</gene>
<accession>A0A0W8FES0</accession>
<keyword evidence="3" id="KW-0560">Oxidoreductase</keyword>
<comment type="caution">
    <text evidence="7">The sequence shown here is derived from an EMBL/GenBank/DDBJ whole genome shotgun (WGS) entry which is preliminary data.</text>
</comment>
<dbReference type="GO" id="GO:0051536">
    <property type="term" value="F:iron-sulfur cluster binding"/>
    <property type="evidence" value="ECO:0007669"/>
    <property type="project" value="UniProtKB-KW"/>
</dbReference>
<sequence length="445" mass="49423">MAVPTSLCIGCGLCAALCPQDALAMQWNRCGEYTPVEVSPCTAECGLCQQICPFGDSDENEDTIAERLFGAVPGIRHRPETGYYLASYVGHSESHRPAGASGGMATWLLETLLAEGVIDHAICVAPTGDPERLFAFGVFDTPEDVRNGAGSAYYPVEMSGAIRQVLEVPGRYAVTGLPCFIKAIRLAGQKNRRLRERIAVTVGLVCGQLKNRQFTEYIAALAGVRGEVARVRCREKSPDRPASDFYFSFATADGKERRIFWSEGIAEAWTNRWFTPEACSYCDDVFAECADVALMDAWLPEYSLDARGTSLVLARSPAVREVLERGQGSRLDPISVDRVIQSQSGVVAAKRQHLAYRLYLDRQRVPEKRVAPERPKDPFLRQEIVRKERMRALSRELWSGGQRDVEYLRRAMRPDLVRLAAGRRVAMIISIPGMGLWRIRGRDNG</sequence>
<keyword evidence="5" id="KW-0411">Iron-sulfur</keyword>
<protein>
    <submittedName>
        <fullName evidence="7">Coenzyme f420-reducing hydrogenase, beta subunit</fullName>
    </submittedName>
</protein>
<reference evidence="7" key="1">
    <citation type="journal article" date="2015" name="Proc. Natl. Acad. Sci. U.S.A.">
        <title>Networks of energetic and metabolic interactions define dynamics in microbial communities.</title>
        <authorList>
            <person name="Embree M."/>
            <person name="Liu J.K."/>
            <person name="Al-Bassam M.M."/>
            <person name="Zengler K."/>
        </authorList>
    </citation>
    <scope>NUCLEOTIDE SEQUENCE</scope>
</reference>
<dbReference type="InterPro" id="IPR007525">
    <property type="entry name" value="FrhB_FdhB_C"/>
</dbReference>
<evidence type="ECO:0000256" key="4">
    <source>
        <dbReference type="ARBA" id="ARBA00023004"/>
    </source>
</evidence>
<evidence type="ECO:0000256" key="1">
    <source>
        <dbReference type="ARBA" id="ARBA00001974"/>
    </source>
</evidence>
<dbReference type="EMBL" id="LNQE01001295">
    <property type="protein sequence ID" value="KUG19398.1"/>
    <property type="molecule type" value="Genomic_DNA"/>
</dbReference>